<keyword evidence="8" id="KW-0479">Metal-binding</keyword>
<sequence>MSSPSFDSYQPPPLPQPDYSLGQATGERFNQRQNLSSKKEGDSVDNGNDTNDEATDLVNATEEESQTRLPTRRNFLAQSALQPSNYGAAMTAFYAERLFENKSDQTVDNDEDYEEISNSSASRKFTGNGSVTRERIRRNILQKLDPEKLYTRHERIGRGAFGEVYKGVDTETGQIVAIKIIDLEQAEDEIEDIQQEIMVLSQCDSPYVTKYFGSYLKGSKLWVIMEYLGGGSALDLRKSGKLEEAHIAVIVREILKGLEYLHSERKIHRDIKAANVLLSNDADVKIADFGVATQLTTMNRRAETFVGTPYWMAPELIDQDRYDAKKKAANVLLSEHGDVKVADFGVAGQLTETVKKRITFVGTPFWMAPEVIKQASYDFKADIWSLGITAIELANGEPPHSDLHPMRVLFLIPKNPSPQLTGSQWTKTFKEFVELCLNKDPENRPTAKELLKHPFVRRAKKNSILIELIERSAEYKARLGPSSDSDQDDDIDSIHGPNDWEFSTVRAPQKAAVKESDDQDTVRVRLNNGTRAPVVPSNARMRDSSPDGRESSPDGTIVGRNNGDPRIVQIANELRQSSIRQSSANAAPYRNASSSSSQSTKYLQNQPQNASIRIHSSSSSQNDSTNNSQFVNATTVAVVSPDTSPVCLFPCFTPSLKRQQQPYVSKSQQSLPSSNTRSANYNPKYHPTTQQNLYQSITMNDSLPSNVEPNDIPSSHSHPATSSTSTQQSSTSYHNQYSNSANFSASEPQQQPAYDHKPPSQQQQQRKKGALEYTLLPALEKLARTRHSGADLDAVGIALKHAERNCPGVCDQLLVELLTTIAFPQATESEIQAAVERLTTLVPLPLSFLFVGKHNTYVTAVPTVE</sequence>
<feature type="compositionally biased region" description="Low complexity" evidence="17">
    <location>
        <begin position="582"/>
        <end position="599"/>
    </location>
</feature>
<feature type="compositionally biased region" description="Low complexity" evidence="17">
    <location>
        <begin position="713"/>
        <end position="740"/>
    </location>
</feature>
<evidence type="ECO:0000256" key="2">
    <source>
        <dbReference type="ARBA" id="ARBA00004496"/>
    </source>
</evidence>
<dbReference type="InterPro" id="IPR046409">
    <property type="entry name" value="PDC10_dimerisation_sf"/>
</dbReference>
<dbReference type="PANTHER" id="PTHR48012:SF10">
    <property type="entry name" value="FI20177P1"/>
    <property type="match status" value="1"/>
</dbReference>
<keyword evidence="9 15" id="KW-0547">Nucleotide-binding</keyword>
<dbReference type="GO" id="GO:0046872">
    <property type="term" value="F:metal ion binding"/>
    <property type="evidence" value="ECO:0007669"/>
    <property type="project" value="UniProtKB-KW"/>
</dbReference>
<organism evidence="21">
    <name type="scientific">Anisakis simplex</name>
    <name type="common">Herring worm</name>
    <dbReference type="NCBI Taxonomy" id="6269"/>
    <lineage>
        <taxon>Eukaryota</taxon>
        <taxon>Metazoa</taxon>
        <taxon>Ecdysozoa</taxon>
        <taxon>Nematoda</taxon>
        <taxon>Chromadorea</taxon>
        <taxon>Rhabditida</taxon>
        <taxon>Spirurina</taxon>
        <taxon>Ascaridomorpha</taxon>
        <taxon>Ascaridoidea</taxon>
        <taxon>Anisakidae</taxon>
        <taxon>Anisakis</taxon>
        <taxon>Anisakis simplex complex</taxon>
    </lineage>
</organism>
<evidence type="ECO:0000256" key="12">
    <source>
        <dbReference type="ARBA" id="ARBA00022842"/>
    </source>
</evidence>
<dbReference type="GO" id="GO:0005737">
    <property type="term" value="C:cytoplasm"/>
    <property type="evidence" value="ECO:0007669"/>
    <property type="project" value="UniProtKB-SubCell"/>
</dbReference>
<dbReference type="WBParaSite" id="ASIM_0001510101-mRNA-1">
    <property type="protein sequence ID" value="ASIM_0001510101-mRNA-1"/>
    <property type="gene ID" value="ASIM_0001510101"/>
</dbReference>
<evidence type="ECO:0000256" key="17">
    <source>
        <dbReference type="SAM" id="MobiDB-lite"/>
    </source>
</evidence>
<dbReference type="FunFam" id="3.30.200.20:FF:000092">
    <property type="entry name" value="Serine/threonine-protein kinase 24"/>
    <property type="match status" value="1"/>
</dbReference>
<dbReference type="OrthoDB" id="8693905at2759"/>
<dbReference type="Proteomes" id="UP000267096">
    <property type="component" value="Unassembled WGS sequence"/>
</dbReference>
<dbReference type="InterPro" id="IPR000719">
    <property type="entry name" value="Prot_kinase_dom"/>
</dbReference>
<keyword evidence="16" id="KW-0175">Coiled coil</keyword>
<comment type="subcellular location">
    <subcellularLocation>
        <location evidence="2">Cytoplasm</location>
    </subcellularLocation>
</comment>
<evidence type="ECO:0000256" key="15">
    <source>
        <dbReference type="PROSITE-ProRule" id="PRU10141"/>
    </source>
</evidence>
<feature type="region of interest" description="Disordered" evidence="17">
    <location>
        <begin position="1"/>
        <end position="73"/>
    </location>
</feature>
<feature type="region of interest" description="Disordered" evidence="17">
    <location>
        <begin position="579"/>
        <end position="627"/>
    </location>
</feature>
<evidence type="ECO:0000256" key="8">
    <source>
        <dbReference type="ARBA" id="ARBA00022723"/>
    </source>
</evidence>
<evidence type="ECO:0000313" key="21">
    <source>
        <dbReference type="WBParaSite" id="ASIM_0001510101-mRNA-1"/>
    </source>
</evidence>
<dbReference type="InterPro" id="IPR011009">
    <property type="entry name" value="Kinase-like_dom_sf"/>
</dbReference>
<evidence type="ECO:0000313" key="19">
    <source>
        <dbReference type="EMBL" id="VDK52624.1"/>
    </source>
</evidence>
<evidence type="ECO:0000256" key="5">
    <source>
        <dbReference type="ARBA" id="ARBA00022490"/>
    </source>
</evidence>
<comment type="catalytic activity">
    <reaction evidence="13">
        <text>L-threonyl-[protein] + ATP = O-phospho-L-threonyl-[protein] + ADP + H(+)</text>
        <dbReference type="Rhea" id="RHEA:46608"/>
        <dbReference type="Rhea" id="RHEA-COMP:11060"/>
        <dbReference type="Rhea" id="RHEA-COMP:11605"/>
        <dbReference type="ChEBI" id="CHEBI:15378"/>
        <dbReference type="ChEBI" id="CHEBI:30013"/>
        <dbReference type="ChEBI" id="CHEBI:30616"/>
        <dbReference type="ChEBI" id="CHEBI:61977"/>
        <dbReference type="ChEBI" id="CHEBI:456216"/>
        <dbReference type="EC" id="2.7.11.1"/>
    </reaction>
</comment>
<dbReference type="SMART" id="SM00220">
    <property type="entry name" value="S_TKc"/>
    <property type="match status" value="1"/>
</dbReference>
<evidence type="ECO:0000256" key="4">
    <source>
        <dbReference type="ARBA" id="ARBA00012513"/>
    </source>
</evidence>
<dbReference type="Gene3D" id="3.30.200.20">
    <property type="entry name" value="Phosphorylase Kinase, domain 1"/>
    <property type="match status" value="1"/>
</dbReference>
<evidence type="ECO:0000256" key="3">
    <source>
        <dbReference type="ARBA" id="ARBA00008874"/>
    </source>
</evidence>
<proteinExistence type="inferred from homology"/>
<evidence type="ECO:0000259" key="18">
    <source>
        <dbReference type="PROSITE" id="PS50011"/>
    </source>
</evidence>
<dbReference type="PROSITE" id="PS00107">
    <property type="entry name" value="PROTEIN_KINASE_ATP"/>
    <property type="match status" value="1"/>
</dbReference>
<comment type="catalytic activity">
    <reaction evidence="14">
        <text>L-seryl-[protein] + ATP = O-phospho-L-seryl-[protein] + ADP + H(+)</text>
        <dbReference type="Rhea" id="RHEA:17989"/>
        <dbReference type="Rhea" id="RHEA-COMP:9863"/>
        <dbReference type="Rhea" id="RHEA-COMP:11604"/>
        <dbReference type="ChEBI" id="CHEBI:15378"/>
        <dbReference type="ChEBI" id="CHEBI:29999"/>
        <dbReference type="ChEBI" id="CHEBI:30616"/>
        <dbReference type="ChEBI" id="CHEBI:83421"/>
        <dbReference type="ChEBI" id="CHEBI:456216"/>
        <dbReference type="EC" id="2.7.11.1"/>
    </reaction>
</comment>
<feature type="coiled-coil region" evidence="16">
    <location>
        <begin position="176"/>
        <end position="203"/>
    </location>
</feature>
<dbReference type="Gene3D" id="1.10.12.70">
    <property type="match status" value="1"/>
</dbReference>
<feature type="compositionally biased region" description="Basic and acidic residues" evidence="17">
    <location>
        <begin position="540"/>
        <end position="552"/>
    </location>
</feature>
<name>A0A0M3K2F8_ANISI</name>
<feature type="compositionally biased region" description="Low complexity" evidence="17">
    <location>
        <begin position="616"/>
        <end position="627"/>
    </location>
</feature>
<dbReference type="PROSITE" id="PS50011">
    <property type="entry name" value="PROTEIN_KINASE_DOM"/>
    <property type="match status" value="1"/>
</dbReference>
<dbReference type="PANTHER" id="PTHR48012">
    <property type="entry name" value="STERILE20-LIKE KINASE, ISOFORM B-RELATED"/>
    <property type="match status" value="1"/>
</dbReference>
<evidence type="ECO:0000256" key="1">
    <source>
        <dbReference type="ARBA" id="ARBA00001946"/>
    </source>
</evidence>
<dbReference type="InterPro" id="IPR050629">
    <property type="entry name" value="STE20/SPS1-PAK"/>
</dbReference>
<dbReference type="Pfam" id="PF00069">
    <property type="entry name" value="Pkinase"/>
    <property type="match status" value="2"/>
</dbReference>
<keyword evidence="5" id="KW-0963">Cytoplasm</keyword>
<keyword evidence="6" id="KW-0723">Serine/threonine-protein kinase</keyword>
<keyword evidence="12" id="KW-0460">Magnesium</keyword>
<dbReference type="Gene3D" id="1.10.510.10">
    <property type="entry name" value="Transferase(Phosphotransferase) domain 1"/>
    <property type="match status" value="2"/>
</dbReference>
<feature type="domain" description="Protein kinase" evidence="18">
    <location>
        <begin position="150"/>
        <end position="456"/>
    </location>
</feature>
<evidence type="ECO:0000256" key="11">
    <source>
        <dbReference type="ARBA" id="ARBA00022840"/>
    </source>
</evidence>
<feature type="compositionally biased region" description="Basic and acidic residues" evidence="17">
    <location>
        <begin position="512"/>
        <end position="523"/>
    </location>
</feature>
<keyword evidence="7" id="KW-0808">Transferase</keyword>
<reference evidence="19 20" key="2">
    <citation type="submission" date="2018-11" db="EMBL/GenBank/DDBJ databases">
        <authorList>
            <consortium name="Pathogen Informatics"/>
        </authorList>
    </citation>
    <scope>NUCLEOTIDE SEQUENCE [LARGE SCALE GENOMIC DNA]</scope>
</reference>
<evidence type="ECO:0000256" key="7">
    <source>
        <dbReference type="ARBA" id="ARBA00022679"/>
    </source>
</evidence>
<dbReference type="SUPFAM" id="SSF56112">
    <property type="entry name" value="Protein kinase-like (PK-like)"/>
    <property type="match status" value="2"/>
</dbReference>
<dbReference type="GO" id="GO:0004674">
    <property type="term" value="F:protein serine/threonine kinase activity"/>
    <property type="evidence" value="ECO:0007669"/>
    <property type="project" value="UniProtKB-KW"/>
</dbReference>
<comment type="cofactor">
    <cofactor evidence="1">
        <name>Mg(2+)</name>
        <dbReference type="ChEBI" id="CHEBI:18420"/>
    </cofactor>
</comment>
<feature type="compositionally biased region" description="Polar residues" evidence="17">
    <location>
        <begin position="741"/>
        <end position="752"/>
    </location>
</feature>
<evidence type="ECO:0000256" key="6">
    <source>
        <dbReference type="ARBA" id="ARBA00022527"/>
    </source>
</evidence>
<dbReference type="EC" id="2.7.11.1" evidence="4"/>
<reference evidence="21" key="1">
    <citation type="submission" date="2017-02" db="UniProtKB">
        <authorList>
            <consortium name="WormBaseParasite"/>
        </authorList>
    </citation>
    <scope>IDENTIFICATION</scope>
</reference>
<protein>
    <recommendedName>
        <fullName evidence="4">non-specific serine/threonine protein kinase</fullName>
        <ecNumber evidence="4">2.7.11.1</ecNumber>
    </recommendedName>
</protein>
<dbReference type="InterPro" id="IPR017441">
    <property type="entry name" value="Protein_kinase_ATP_BS"/>
</dbReference>
<keyword evidence="10" id="KW-0418">Kinase</keyword>
<keyword evidence="11 15" id="KW-0067">ATP-binding</keyword>
<evidence type="ECO:0000256" key="16">
    <source>
        <dbReference type="SAM" id="Coils"/>
    </source>
</evidence>
<gene>
    <name evidence="19" type="ORF">ASIM_LOCUS14511</name>
</gene>
<dbReference type="GO" id="GO:0005524">
    <property type="term" value="F:ATP binding"/>
    <property type="evidence" value="ECO:0007669"/>
    <property type="project" value="UniProtKB-UniRule"/>
</dbReference>
<dbReference type="CDD" id="cd06609">
    <property type="entry name" value="STKc_MST3_like"/>
    <property type="match status" value="1"/>
</dbReference>
<evidence type="ECO:0000256" key="14">
    <source>
        <dbReference type="ARBA" id="ARBA00048679"/>
    </source>
</evidence>
<evidence type="ECO:0000256" key="13">
    <source>
        <dbReference type="ARBA" id="ARBA00047899"/>
    </source>
</evidence>
<evidence type="ECO:0000256" key="9">
    <source>
        <dbReference type="ARBA" id="ARBA00022741"/>
    </source>
</evidence>
<feature type="region of interest" description="Disordered" evidence="17">
    <location>
        <begin position="700"/>
        <end position="768"/>
    </location>
</feature>
<feature type="region of interest" description="Disordered" evidence="17">
    <location>
        <begin position="478"/>
        <end position="563"/>
    </location>
</feature>
<comment type="similarity">
    <text evidence="3">Belongs to the protein kinase superfamily. STE Ser/Thr protein kinase family. STE20 subfamily.</text>
</comment>
<evidence type="ECO:0000313" key="20">
    <source>
        <dbReference type="Proteomes" id="UP000267096"/>
    </source>
</evidence>
<dbReference type="AlphaFoldDB" id="A0A0M3K2F8"/>
<keyword evidence="20" id="KW-1185">Reference proteome</keyword>
<dbReference type="EMBL" id="UYRR01031792">
    <property type="protein sequence ID" value="VDK52624.1"/>
    <property type="molecule type" value="Genomic_DNA"/>
</dbReference>
<feature type="region of interest" description="Disordered" evidence="17">
    <location>
        <begin position="658"/>
        <end position="687"/>
    </location>
</feature>
<feature type="compositionally biased region" description="Polar residues" evidence="17">
    <location>
        <begin position="600"/>
        <end position="615"/>
    </location>
</feature>
<evidence type="ECO:0000256" key="10">
    <source>
        <dbReference type="ARBA" id="ARBA00022777"/>
    </source>
</evidence>
<accession>A0A0M3K2F8</accession>
<feature type="binding site" evidence="15">
    <location>
        <position position="179"/>
    </location>
    <ligand>
        <name>ATP</name>
        <dbReference type="ChEBI" id="CHEBI:30616"/>
    </ligand>
</feature>